<feature type="region of interest" description="Disordered" evidence="1">
    <location>
        <begin position="32"/>
        <end position="127"/>
    </location>
</feature>
<keyword evidence="4" id="KW-1185">Reference proteome</keyword>
<dbReference type="RefSeq" id="WP_161705759.1">
    <property type="nucleotide sequence ID" value="NZ_JAAAHS010000594.1"/>
</dbReference>
<feature type="chain" id="PRO_5037285042" description="Secreted protein" evidence="2">
    <location>
        <begin position="33"/>
        <end position="127"/>
    </location>
</feature>
<dbReference type="AlphaFoldDB" id="A0A964UYX7"/>
<dbReference type="InterPro" id="IPR045925">
    <property type="entry name" value="DUF6344"/>
</dbReference>
<comment type="caution">
    <text evidence="3">The sequence shown here is derived from an EMBL/GenBank/DDBJ whole genome shotgun (WGS) entry which is preliminary data.</text>
</comment>
<gene>
    <name evidence="3" type="ORF">GUY60_36345</name>
</gene>
<evidence type="ECO:0000313" key="3">
    <source>
        <dbReference type="EMBL" id="NBE56795.1"/>
    </source>
</evidence>
<dbReference type="Proteomes" id="UP000598297">
    <property type="component" value="Unassembled WGS sequence"/>
</dbReference>
<evidence type="ECO:0000313" key="4">
    <source>
        <dbReference type="Proteomes" id="UP000598297"/>
    </source>
</evidence>
<accession>A0A964UYX7</accession>
<organism evidence="3 4">
    <name type="scientific">Streptomyces boluensis</name>
    <dbReference type="NCBI Taxonomy" id="1775135"/>
    <lineage>
        <taxon>Bacteria</taxon>
        <taxon>Bacillati</taxon>
        <taxon>Actinomycetota</taxon>
        <taxon>Actinomycetes</taxon>
        <taxon>Kitasatosporales</taxon>
        <taxon>Streptomycetaceae</taxon>
        <taxon>Streptomyces</taxon>
    </lineage>
</organism>
<dbReference type="EMBL" id="JAAAHS010000594">
    <property type="protein sequence ID" value="NBE56795.1"/>
    <property type="molecule type" value="Genomic_DNA"/>
</dbReference>
<evidence type="ECO:0008006" key="5">
    <source>
        <dbReference type="Google" id="ProtNLM"/>
    </source>
</evidence>
<proteinExistence type="predicted"/>
<sequence length="127" mass="13250">MATNKVTRIWSIVVAALLAFFASLGLVTSAAAATPAVPQQDSTGNRSADVSAKAPYVAPAPQARPHELNRPPTMKQRIRAEAHGSSPSSRGLTLATPLSDVSRVDSATEAETVPAHIRPAESEELAL</sequence>
<name>A0A964UYX7_9ACTN</name>
<protein>
    <recommendedName>
        <fullName evidence="5">Secreted protein</fullName>
    </recommendedName>
</protein>
<evidence type="ECO:0000256" key="1">
    <source>
        <dbReference type="SAM" id="MobiDB-lite"/>
    </source>
</evidence>
<evidence type="ECO:0000256" key="2">
    <source>
        <dbReference type="SAM" id="SignalP"/>
    </source>
</evidence>
<dbReference type="OrthoDB" id="4327235at2"/>
<feature type="signal peptide" evidence="2">
    <location>
        <begin position="1"/>
        <end position="32"/>
    </location>
</feature>
<keyword evidence="2" id="KW-0732">Signal</keyword>
<dbReference type="Pfam" id="PF19871">
    <property type="entry name" value="DUF6344"/>
    <property type="match status" value="1"/>
</dbReference>
<reference evidence="3" key="1">
    <citation type="submission" date="2020-01" db="EMBL/GenBank/DDBJ databases">
        <title>Whole-genome analyses of novel actinobacteria.</title>
        <authorList>
            <person name="Sahin N."/>
        </authorList>
    </citation>
    <scope>NUCLEOTIDE SEQUENCE</scope>
    <source>
        <strain evidence="3">YC537</strain>
    </source>
</reference>